<comment type="caution">
    <text evidence="4">The sequence shown here is derived from an EMBL/GenBank/DDBJ whole genome shotgun (WGS) entry which is preliminary data.</text>
</comment>
<evidence type="ECO:0000313" key="5">
    <source>
        <dbReference type="Proteomes" id="UP000584642"/>
    </source>
</evidence>
<reference evidence="4 5" key="1">
    <citation type="submission" date="2020-05" db="EMBL/GenBank/DDBJ databases">
        <title>Azospirillum oleiclasticum sp. nov, a nitrogen-fixing and heavy crude oil-emulsifying bacterium isolated from the crude oil of Yumen Oilfield.</title>
        <authorList>
            <person name="Wu D."/>
            <person name="Cai M."/>
            <person name="Zhang X."/>
        </authorList>
    </citation>
    <scope>NUCLEOTIDE SEQUENCE [LARGE SCALE GENOMIC DNA]</scope>
    <source>
        <strain evidence="4 5">ROY-1-1-2</strain>
    </source>
</reference>
<dbReference type="EC" id="5.4.99.5" evidence="1"/>
<sequence length="97" mass="10766">MPLCQSMDEVRANIDRLDREILRLMAERGTYVAEAGRLKPKVTDVVDQPRIEQVVANARALAEQHGLDPAVAEATYRAMIDAFIAMEHKVFMAKAAG</sequence>
<evidence type="ECO:0000259" key="3">
    <source>
        <dbReference type="PROSITE" id="PS51168"/>
    </source>
</evidence>
<keyword evidence="2" id="KW-0413">Isomerase</keyword>
<dbReference type="InterPro" id="IPR002701">
    <property type="entry name" value="CM_II_prokaryot"/>
</dbReference>
<dbReference type="EMBL" id="JABFDB010000002">
    <property type="protein sequence ID" value="NYZ19365.1"/>
    <property type="molecule type" value="Genomic_DNA"/>
</dbReference>
<dbReference type="PROSITE" id="PS51168">
    <property type="entry name" value="CHORISMATE_MUT_2"/>
    <property type="match status" value="1"/>
</dbReference>
<dbReference type="Gene3D" id="1.20.59.10">
    <property type="entry name" value="Chorismate mutase"/>
    <property type="match status" value="1"/>
</dbReference>
<protein>
    <recommendedName>
        <fullName evidence="1">chorismate mutase</fullName>
        <ecNumber evidence="1">5.4.99.5</ecNumber>
    </recommendedName>
</protein>
<dbReference type="SMART" id="SM00830">
    <property type="entry name" value="CM_2"/>
    <property type="match status" value="1"/>
</dbReference>
<dbReference type="RefSeq" id="WP_180281112.1">
    <property type="nucleotide sequence ID" value="NZ_JABFDB010000002.1"/>
</dbReference>
<dbReference type="Pfam" id="PF01817">
    <property type="entry name" value="CM_2"/>
    <property type="match status" value="1"/>
</dbReference>
<feature type="domain" description="Chorismate mutase" evidence="3">
    <location>
        <begin position="1"/>
        <end position="91"/>
    </location>
</feature>
<keyword evidence="5" id="KW-1185">Reference proteome</keyword>
<gene>
    <name evidence="4" type="ORF">HND93_06550</name>
</gene>
<dbReference type="PANTHER" id="PTHR38041">
    <property type="entry name" value="CHORISMATE MUTASE"/>
    <property type="match status" value="1"/>
</dbReference>
<dbReference type="InterPro" id="IPR036979">
    <property type="entry name" value="CM_dom_sf"/>
</dbReference>
<dbReference type="Proteomes" id="UP000584642">
    <property type="component" value="Unassembled WGS sequence"/>
</dbReference>
<proteinExistence type="predicted"/>
<dbReference type="SUPFAM" id="SSF48600">
    <property type="entry name" value="Chorismate mutase II"/>
    <property type="match status" value="1"/>
</dbReference>
<evidence type="ECO:0000313" key="4">
    <source>
        <dbReference type="EMBL" id="NYZ19365.1"/>
    </source>
</evidence>
<evidence type="ECO:0000256" key="2">
    <source>
        <dbReference type="ARBA" id="ARBA00023235"/>
    </source>
</evidence>
<dbReference type="PANTHER" id="PTHR38041:SF1">
    <property type="entry name" value="CHORISMATE MUTASE"/>
    <property type="match status" value="1"/>
</dbReference>
<accession>A0ABX2T4V9</accession>
<name>A0ABX2T4V9_9PROT</name>
<dbReference type="InterPro" id="IPR051331">
    <property type="entry name" value="Chorismate_mutase-related"/>
</dbReference>
<organism evidence="4 5">
    <name type="scientific">Azospirillum oleiclasticum</name>
    <dbReference type="NCBI Taxonomy" id="2735135"/>
    <lineage>
        <taxon>Bacteria</taxon>
        <taxon>Pseudomonadati</taxon>
        <taxon>Pseudomonadota</taxon>
        <taxon>Alphaproteobacteria</taxon>
        <taxon>Rhodospirillales</taxon>
        <taxon>Azospirillaceae</taxon>
        <taxon>Azospirillum</taxon>
    </lineage>
</organism>
<evidence type="ECO:0000256" key="1">
    <source>
        <dbReference type="ARBA" id="ARBA00012404"/>
    </source>
</evidence>
<dbReference type="InterPro" id="IPR036263">
    <property type="entry name" value="Chorismate_II_sf"/>
</dbReference>